<dbReference type="InterPro" id="IPR051266">
    <property type="entry name" value="CLCR"/>
</dbReference>
<dbReference type="Proteomes" id="UP000192418">
    <property type="component" value="Unassembled WGS sequence"/>
</dbReference>
<dbReference type="PANTHER" id="PTHR10579:SF43">
    <property type="entry name" value="ZINC FINGER (C3HC4-TYPE RING FINGER) FAMILY PROTEIN"/>
    <property type="match status" value="1"/>
</dbReference>
<evidence type="ECO:0000313" key="2">
    <source>
        <dbReference type="EMBL" id="SMD05766.1"/>
    </source>
</evidence>
<dbReference type="STRING" id="1121400.SAMN02746065_12611"/>
<sequence>MQKMFLVFSVLMVMAIGLLNQVSHGYCSDDNVLFILDCSGSMWGRVEGKPKIVIAKTLLKELVSTLPSHMNMGLMAYGHSRKGDCSDIAMVSDMDGSCEKLDAALSHLIPKGKTPIAEALEKGVAVLSRLENPGTVVLISDGMETCGGTPCELVNSFREKGIALTVHVIGFQVGGETENQLQCIANAGNGGYFSAKNTTELRASLEQIKGSVLEHSPLPKPPEPAQITIKEAKSKRLKLPGPGTVILKPADWVSMPPKYWALIDAETGQNIARSNKESLRVKPGEYQVMWRQSEHGHSDTNLTSTVTVNSRQKVFLPLDTGIRLNLPEGIKTPKWWALSQVNGGAVVARFSQTLSPQVVPAGEYDLLWRQSEHGSQTVNMGAVNLEAGRLNDVLLDMGVHVVRAEWLESSFKKMSVFNEANQLVGQWRHEDASLLPQGDYRLIIRPTEHHHSDVIWGKFKVLEHGFTTVSIDSGIKFIYTPDTPAPYAIIFVNLKSNDEITMKETWAPQPLPPGKYRLDWWEDQHNATRQTLIDSFEIPPHTMIEMEI</sequence>
<organism evidence="2 3">
    <name type="scientific">Desulfocicer vacuolatum DSM 3385</name>
    <dbReference type="NCBI Taxonomy" id="1121400"/>
    <lineage>
        <taxon>Bacteria</taxon>
        <taxon>Pseudomonadati</taxon>
        <taxon>Thermodesulfobacteriota</taxon>
        <taxon>Desulfobacteria</taxon>
        <taxon>Desulfobacterales</taxon>
        <taxon>Desulfobacteraceae</taxon>
        <taxon>Desulfocicer</taxon>
    </lineage>
</organism>
<gene>
    <name evidence="2" type="ORF">SAMN02746065_12611</name>
</gene>
<dbReference type="InterPro" id="IPR036465">
    <property type="entry name" value="vWFA_dom_sf"/>
</dbReference>
<dbReference type="InterPro" id="IPR002035">
    <property type="entry name" value="VWF_A"/>
</dbReference>
<proteinExistence type="predicted"/>
<dbReference type="AlphaFoldDB" id="A0A1W2E8Y1"/>
<evidence type="ECO:0000313" key="3">
    <source>
        <dbReference type="Proteomes" id="UP000192418"/>
    </source>
</evidence>
<dbReference type="SMART" id="SM00327">
    <property type="entry name" value="VWA"/>
    <property type="match status" value="1"/>
</dbReference>
<dbReference type="PROSITE" id="PS50234">
    <property type="entry name" value="VWFA"/>
    <property type="match status" value="1"/>
</dbReference>
<feature type="domain" description="VWFA" evidence="1">
    <location>
        <begin position="31"/>
        <end position="208"/>
    </location>
</feature>
<accession>A0A1W2E8Y1</accession>
<dbReference type="SUPFAM" id="SSF53300">
    <property type="entry name" value="vWA-like"/>
    <property type="match status" value="1"/>
</dbReference>
<dbReference type="PANTHER" id="PTHR10579">
    <property type="entry name" value="CALCIUM-ACTIVATED CHLORIDE CHANNEL REGULATOR"/>
    <property type="match status" value="1"/>
</dbReference>
<dbReference type="Pfam" id="PF00092">
    <property type="entry name" value="VWA"/>
    <property type="match status" value="1"/>
</dbReference>
<evidence type="ECO:0000259" key="1">
    <source>
        <dbReference type="PROSITE" id="PS50234"/>
    </source>
</evidence>
<dbReference type="EMBL" id="FWXY01000026">
    <property type="protein sequence ID" value="SMD05766.1"/>
    <property type="molecule type" value="Genomic_DNA"/>
</dbReference>
<reference evidence="2 3" key="1">
    <citation type="submission" date="2017-04" db="EMBL/GenBank/DDBJ databases">
        <authorList>
            <person name="Afonso C.L."/>
            <person name="Miller P.J."/>
            <person name="Scott M.A."/>
            <person name="Spackman E."/>
            <person name="Goraichik I."/>
            <person name="Dimitrov K.M."/>
            <person name="Suarez D.L."/>
            <person name="Swayne D.E."/>
        </authorList>
    </citation>
    <scope>NUCLEOTIDE SEQUENCE [LARGE SCALE GENOMIC DNA]</scope>
    <source>
        <strain evidence="2 3">DSM 3385</strain>
    </source>
</reference>
<dbReference type="Gene3D" id="3.40.50.410">
    <property type="entry name" value="von Willebrand factor, type A domain"/>
    <property type="match status" value="1"/>
</dbReference>
<protein>
    <submittedName>
        <fullName evidence="2">Ca-activated chloride channel family protein</fullName>
    </submittedName>
</protein>
<keyword evidence="3" id="KW-1185">Reference proteome</keyword>
<name>A0A1W2E8Y1_9BACT</name>